<keyword evidence="2" id="KW-0808">Transferase</keyword>
<comment type="catalytic activity">
    <reaction evidence="1">
        <text>L-aspartyl-tRNA(Asn) + L-glutamine + ATP + H2O = L-asparaginyl-tRNA(Asn) + L-glutamate + ADP + phosphate + 2 H(+)</text>
        <dbReference type="Rhea" id="RHEA:14513"/>
        <dbReference type="Rhea" id="RHEA-COMP:9674"/>
        <dbReference type="Rhea" id="RHEA-COMP:9677"/>
        <dbReference type="ChEBI" id="CHEBI:15377"/>
        <dbReference type="ChEBI" id="CHEBI:15378"/>
        <dbReference type="ChEBI" id="CHEBI:29985"/>
        <dbReference type="ChEBI" id="CHEBI:30616"/>
        <dbReference type="ChEBI" id="CHEBI:43474"/>
        <dbReference type="ChEBI" id="CHEBI:58359"/>
        <dbReference type="ChEBI" id="CHEBI:78515"/>
        <dbReference type="ChEBI" id="CHEBI:78516"/>
        <dbReference type="ChEBI" id="CHEBI:456216"/>
    </reaction>
</comment>
<dbReference type="OrthoDB" id="47632at2"/>
<keyword evidence="1" id="KW-0648">Protein biosynthesis</keyword>
<comment type="function">
    <text evidence="1">Allows the formation of correctly charged Asn-tRNA(Asn) or Gln-tRNA(Gln) through the transamidation of misacylated Asp-tRNA(Asn) or Glu-tRNA(Gln) in organisms which lack either or both of asparaginyl-tRNA or glutaminyl-tRNA synthetases. The reaction takes place in the presence of glutamine and ATP through an activated phospho-Asp-tRNA(Asn) or phospho-Glu-tRNA(Gln).</text>
</comment>
<dbReference type="PaxDb" id="1123384-AJ81_07895"/>
<dbReference type="EMBL" id="CP007141">
    <property type="protein sequence ID" value="AJC74109.1"/>
    <property type="molecule type" value="Genomic_DNA"/>
</dbReference>
<dbReference type="PATRIC" id="fig|1123384.7.peg.1583"/>
<dbReference type="GO" id="GO:0016740">
    <property type="term" value="F:transferase activity"/>
    <property type="evidence" value="ECO:0007669"/>
    <property type="project" value="UniProtKB-KW"/>
</dbReference>
<dbReference type="Proteomes" id="UP000077469">
    <property type="component" value="Chromosome"/>
</dbReference>
<dbReference type="AlphaFoldDB" id="A0A0X1KSA3"/>
<proteinExistence type="inferred from homology"/>
<accession>A0A0X1KSA3</accession>
<dbReference type="Gene3D" id="1.10.20.60">
    <property type="entry name" value="Glu-tRNAGln amidotransferase C subunit, N-terminal domain"/>
    <property type="match status" value="1"/>
</dbReference>
<dbReference type="GO" id="GO:0050566">
    <property type="term" value="F:asparaginyl-tRNA synthase (glutamine-hydrolyzing) activity"/>
    <property type="evidence" value="ECO:0007669"/>
    <property type="project" value="RHEA"/>
</dbReference>
<evidence type="ECO:0000256" key="1">
    <source>
        <dbReference type="HAMAP-Rule" id="MF_00122"/>
    </source>
</evidence>
<dbReference type="InterPro" id="IPR003837">
    <property type="entry name" value="GatC"/>
</dbReference>
<dbReference type="RefSeq" id="WP_031504112.1">
    <property type="nucleotide sequence ID" value="NC_022795.1"/>
</dbReference>
<keyword evidence="3" id="KW-1185">Reference proteome</keyword>
<dbReference type="GO" id="GO:0005524">
    <property type="term" value="F:ATP binding"/>
    <property type="evidence" value="ECO:0007669"/>
    <property type="project" value="UniProtKB-KW"/>
</dbReference>
<comment type="similarity">
    <text evidence="1">Belongs to the GatC family.</text>
</comment>
<dbReference type="PANTHER" id="PTHR15004">
    <property type="entry name" value="GLUTAMYL-TRNA(GLN) AMIDOTRANSFERASE SUBUNIT C, MITOCHONDRIAL"/>
    <property type="match status" value="1"/>
</dbReference>
<dbReference type="GO" id="GO:0006450">
    <property type="term" value="P:regulation of translational fidelity"/>
    <property type="evidence" value="ECO:0007669"/>
    <property type="project" value="InterPro"/>
</dbReference>
<comment type="catalytic activity">
    <reaction evidence="1">
        <text>L-glutamyl-tRNA(Gln) + L-glutamine + ATP + H2O = L-glutaminyl-tRNA(Gln) + L-glutamate + ADP + phosphate + H(+)</text>
        <dbReference type="Rhea" id="RHEA:17521"/>
        <dbReference type="Rhea" id="RHEA-COMP:9681"/>
        <dbReference type="Rhea" id="RHEA-COMP:9684"/>
        <dbReference type="ChEBI" id="CHEBI:15377"/>
        <dbReference type="ChEBI" id="CHEBI:15378"/>
        <dbReference type="ChEBI" id="CHEBI:29985"/>
        <dbReference type="ChEBI" id="CHEBI:30616"/>
        <dbReference type="ChEBI" id="CHEBI:43474"/>
        <dbReference type="ChEBI" id="CHEBI:58359"/>
        <dbReference type="ChEBI" id="CHEBI:78520"/>
        <dbReference type="ChEBI" id="CHEBI:78521"/>
        <dbReference type="ChEBI" id="CHEBI:456216"/>
    </reaction>
</comment>
<evidence type="ECO:0000313" key="2">
    <source>
        <dbReference type="EMBL" id="AJC74109.1"/>
    </source>
</evidence>
<name>A0A0X1KSA3_9THEM</name>
<dbReference type="STRING" id="1123384.AJ81_07895"/>
<dbReference type="GO" id="GO:0006412">
    <property type="term" value="P:translation"/>
    <property type="evidence" value="ECO:0007669"/>
    <property type="project" value="UniProtKB-UniRule"/>
</dbReference>
<dbReference type="PANTHER" id="PTHR15004:SF0">
    <property type="entry name" value="GLUTAMYL-TRNA(GLN) AMIDOTRANSFERASE SUBUNIT C, MITOCHONDRIAL"/>
    <property type="match status" value="1"/>
</dbReference>
<organism evidence="2 3">
    <name type="scientific">Pseudothermotoga hypogea DSM 11164 = NBRC 106472</name>
    <dbReference type="NCBI Taxonomy" id="1123384"/>
    <lineage>
        <taxon>Bacteria</taxon>
        <taxon>Thermotogati</taxon>
        <taxon>Thermotogota</taxon>
        <taxon>Thermotogae</taxon>
        <taxon>Thermotogales</taxon>
        <taxon>Thermotogaceae</taxon>
        <taxon>Pseudothermotoga</taxon>
    </lineage>
</organism>
<protein>
    <recommendedName>
        <fullName evidence="1">Aspartyl/glutamyl-tRNA(Asn/Gln) amidotransferase subunit C</fullName>
        <shortName evidence="1">Asp/Glu-ADT subunit C</shortName>
        <ecNumber evidence="1">6.3.5.-</ecNumber>
    </recommendedName>
</protein>
<keyword evidence="1" id="KW-0436">Ligase</keyword>
<keyword evidence="1" id="KW-0067">ATP-binding</keyword>
<dbReference type="NCBIfam" id="TIGR00135">
    <property type="entry name" value="gatC"/>
    <property type="match status" value="1"/>
</dbReference>
<keyword evidence="1" id="KW-0547">Nucleotide-binding</keyword>
<dbReference type="KEGG" id="phy:AJ81_07895"/>
<gene>
    <name evidence="1" type="primary">gatC</name>
    <name evidence="2" type="ORF">AJ81_07895</name>
</gene>
<comment type="subunit">
    <text evidence="1">Heterotrimer of A, B and C subunits.</text>
</comment>
<sequence>MIRIDEGLIRHLESLARLQLSDEQRRSIEKDMREILSYMELLNEVDVNGVEPMYTPIESNSDLRPDEVRPFEDVEAIKMNFPKRRDGHIVVPGIHA</sequence>
<dbReference type="InterPro" id="IPR036113">
    <property type="entry name" value="Asp/Glu-ADT_sf_sub_c"/>
</dbReference>
<dbReference type="GO" id="GO:0070681">
    <property type="term" value="P:glutaminyl-tRNAGln biosynthesis via transamidation"/>
    <property type="evidence" value="ECO:0007669"/>
    <property type="project" value="TreeGrafter"/>
</dbReference>
<dbReference type="GO" id="GO:0050567">
    <property type="term" value="F:glutaminyl-tRNA synthase (glutamine-hydrolyzing) activity"/>
    <property type="evidence" value="ECO:0007669"/>
    <property type="project" value="UniProtKB-UniRule"/>
</dbReference>
<dbReference type="HAMAP" id="MF_00122">
    <property type="entry name" value="GatC"/>
    <property type="match status" value="1"/>
</dbReference>
<evidence type="ECO:0000313" key="3">
    <source>
        <dbReference type="Proteomes" id="UP000077469"/>
    </source>
</evidence>
<dbReference type="EC" id="6.3.5.-" evidence="1"/>
<reference evidence="2 3" key="1">
    <citation type="submission" date="2014-01" db="EMBL/GenBank/DDBJ databases">
        <title>Genome sequencing of Thermotog hypogea.</title>
        <authorList>
            <person name="Zhang X."/>
            <person name="Alvare G."/>
            <person name="Fristensky B."/>
            <person name="Chen L."/>
            <person name="Suen T."/>
            <person name="Chen Q."/>
            <person name="Ma K."/>
        </authorList>
    </citation>
    <scope>NUCLEOTIDE SEQUENCE [LARGE SCALE GENOMIC DNA]</scope>
    <source>
        <strain evidence="2 3">DSM 11164</strain>
    </source>
</reference>
<dbReference type="Pfam" id="PF02686">
    <property type="entry name" value="GatC"/>
    <property type="match status" value="1"/>
</dbReference>
<dbReference type="SUPFAM" id="SSF141000">
    <property type="entry name" value="Glu-tRNAGln amidotransferase C subunit"/>
    <property type="match status" value="1"/>
</dbReference>